<evidence type="ECO:0000256" key="5">
    <source>
        <dbReference type="SAM" id="MobiDB-lite"/>
    </source>
</evidence>
<dbReference type="AlphaFoldDB" id="A0A060T149"/>
<feature type="compositionally biased region" description="Low complexity" evidence="5">
    <location>
        <begin position="511"/>
        <end position="520"/>
    </location>
</feature>
<evidence type="ECO:0000259" key="6">
    <source>
        <dbReference type="Pfam" id="PF08159"/>
    </source>
</evidence>
<evidence type="ECO:0000256" key="3">
    <source>
        <dbReference type="ARBA" id="ARBA00023054"/>
    </source>
</evidence>
<dbReference type="GO" id="GO:0003723">
    <property type="term" value="F:RNA binding"/>
    <property type="evidence" value="ECO:0007669"/>
    <property type="project" value="TreeGrafter"/>
</dbReference>
<comment type="similarity">
    <text evidence="2">Belongs to the ESF1 family.</text>
</comment>
<dbReference type="Pfam" id="PF25121">
    <property type="entry name" value="RRM_ESF1"/>
    <property type="match status" value="1"/>
</dbReference>
<dbReference type="InterPro" id="IPR039754">
    <property type="entry name" value="Esf1"/>
</dbReference>
<protein>
    <submittedName>
        <fullName evidence="8">ARAD1C13728p</fullName>
    </submittedName>
</protein>
<feature type="region of interest" description="Disordered" evidence="5">
    <location>
        <begin position="75"/>
        <end position="185"/>
    </location>
</feature>
<feature type="domain" description="NUC153" evidence="6">
    <location>
        <begin position="545"/>
        <end position="572"/>
    </location>
</feature>
<keyword evidence="4" id="KW-0539">Nucleus</keyword>
<feature type="compositionally biased region" description="Basic and acidic residues" evidence="5">
    <location>
        <begin position="17"/>
        <end position="30"/>
    </location>
</feature>
<feature type="compositionally biased region" description="Acidic residues" evidence="5">
    <location>
        <begin position="108"/>
        <end position="129"/>
    </location>
</feature>
<sequence>MAKLDKPKPKGKSTVTSDERFAGVHSDPRFRLPGKKHIKGTIDDRFKDVIAKDERFQDKVIVDKYGRKIKKSNKKELKKYYHVDEDEEKPKEESEDSSSGDDKKVSDGSDDGSESEESSDESDSESEEFDPARGKGVSSSESSDESSSESESESEDEEDDEQVELDPEVAARQKKDPIPMGEETSRFAVVNMDWDNIRAVDLMATLSSFVPPRGRIESVRIYPSEYGKMRMAKEEVEGPSREFFSKKKKGKKSRAEEQDEEEINEKTIVKEDKGEEVDSSTLRKYQLQRLQYYYAVVECDSKVTARNIYDNVDGTEYESTANFFDLRYIPEGMDFDDKPRDECTKIPADYKPNAFVTDALQHSKVKLTWDETPTERLKLASKAFSQKEIDDMDFKAYLASDSESDAEELKSKYQSLLGGVLGSKEDDLDMEITFTPGGGDNDQAEESESGEETTIEKYRRKEKERRKRRMEKLKAKKEEDEPATGLTKKEEEAKKAAELELLAMDDETPLTNNTTTTTTNKKSKGKMSKKMQAAEEAEAEVDTSDPRFQALFDNPEFAIDTTAPQFKKTKAMSKLQEERRKRVKSGDDSEPVKKRKKVSSGGDDLQSLVSKLKQRAKK</sequence>
<evidence type="ECO:0000256" key="4">
    <source>
        <dbReference type="ARBA" id="ARBA00023242"/>
    </source>
</evidence>
<proteinExistence type="inferred from homology"/>
<dbReference type="GO" id="GO:0006364">
    <property type="term" value="P:rRNA processing"/>
    <property type="evidence" value="ECO:0007669"/>
    <property type="project" value="InterPro"/>
</dbReference>
<feature type="compositionally biased region" description="Basic and acidic residues" evidence="5">
    <location>
        <begin position="575"/>
        <end position="592"/>
    </location>
</feature>
<feature type="compositionally biased region" description="Acidic residues" evidence="5">
    <location>
        <begin position="442"/>
        <end position="453"/>
    </location>
</feature>
<feature type="region of interest" description="Disordered" evidence="5">
    <location>
        <begin position="1"/>
        <end position="43"/>
    </location>
</feature>
<evidence type="ECO:0000256" key="1">
    <source>
        <dbReference type="ARBA" id="ARBA00004604"/>
    </source>
</evidence>
<organism evidence="8">
    <name type="scientific">Blastobotrys adeninivorans</name>
    <name type="common">Yeast</name>
    <name type="synonym">Arxula adeninivorans</name>
    <dbReference type="NCBI Taxonomy" id="409370"/>
    <lineage>
        <taxon>Eukaryota</taxon>
        <taxon>Fungi</taxon>
        <taxon>Dikarya</taxon>
        <taxon>Ascomycota</taxon>
        <taxon>Saccharomycotina</taxon>
        <taxon>Dipodascomycetes</taxon>
        <taxon>Dipodascales</taxon>
        <taxon>Trichomonascaceae</taxon>
        <taxon>Blastobotrys</taxon>
    </lineage>
</organism>
<gene>
    <name evidence="8" type="ORF">GNLVRS02_ARAD1C13728g</name>
</gene>
<dbReference type="InterPro" id="IPR056750">
    <property type="entry name" value="RRM_ESF1"/>
</dbReference>
<evidence type="ECO:0000256" key="2">
    <source>
        <dbReference type="ARBA" id="ARBA00009087"/>
    </source>
</evidence>
<evidence type="ECO:0000313" key="8">
    <source>
        <dbReference type="EMBL" id="CDP34494.1"/>
    </source>
</evidence>
<dbReference type="PANTHER" id="PTHR12202:SF0">
    <property type="entry name" value="ESF1 HOMOLOG"/>
    <property type="match status" value="1"/>
</dbReference>
<feature type="compositionally biased region" description="Basic and acidic residues" evidence="5">
    <location>
        <begin position="75"/>
        <end position="92"/>
    </location>
</feature>
<dbReference type="PhylomeDB" id="A0A060T149"/>
<feature type="region of interest" description="Disordered" evidence="5">
    <location>
        <begin position="560"/>
        <end position="618"/>
    </location>
</feature>
<dbReference type="PANTHER" id="PTHR12202">
    <property type="entry name" value="ESF1 HOMOLOG"/>
    <property type="match status" value="1"/>
</dbReference>
<feature type="compositionally biased region" description="Basic residues" evidence="5">
    <location>
        <begin position="462"/>
        <end position="471"/>
    </location>
</feature>
<accession>A0A060T149</accession>
<dbReference type="GO" id="GO:0005730">
    <property type="term" value="C:nucleolus"/>
    <property type="evidence" value="ECO:0007669"/>
    <property type="project" value="UniProtKB-SubCell"/>
</dbReference>
<feature type="domain" description="ESF1 RRM" evidence="7">
    <location>
        <begin position="184"/>
        <end position="344"/>
    </location>
</feature>
<keyword evidence="3" id="KW-0175">Coiled coil</keyword>
<comment type="subcellular location">
    <subcellularLocation>
        <location evidence="1">Nucleus</location>
        <location evidence="1">Nucleolus</location>
    </subcellularLocation>
</comment>
<feature type="compositionally biased region" description="Acidic residues" evidence="5">
    <location>
        <begin position="142"/>
        <end position="167"/>
    </location>
</feature>
<feature type="compositionally biased region" description="Basic and acidic residues" evidence="5">
    <location>
        <begin position="232"/>
        <end position="245"/>
    </location>
</feature>
<evidence type="ECO:0000259" key="7">
    <source>
        <dbReference type="Pfam" id="PF25121"/>
    </source>
</evidence>
<feature type="region of interest" description="Disordered" evidence="5">
    <location>
        <begin position="232"/>
        <end position="275"/>
    </location>
</feature>
<name>A0A060T149_BLAAD</name>
<dbReference type="Pfam" id="PF08159">
    <property type="entry name" value="NUC153"/>
    <property type="match status" value="1"/>
</dbReference>
<reference evidence="8" key="1">
    <citation type="submission" date="2014-02" db="EMBL/GenBank/DDBJ databases">
        <authorList>
            <person name="Genoscope - CEA"/>
        </authorList>
    </citation>
    <scope>NUCLEOTIDE SEQUENCE</scope>
    <source>
        <strain evidence="8">LS3</strain>
    </source>
</reference>
<reference evidence="8" key="2">
    <citation type="submission" date="2014-06" db="EMBL/GenBank/DDBJ databases">
        <title>The complete genome of Blastobotrys (Arxula) adeninivorans LS3 - a yeast of biotechnological interest.</title>
        <authorList>
            <person name="Kunze G."/>
            <person name="Gaillardin C."/>
            <person name="Czernicka M."/>
            <person name="Durrens P."/>
            <person name="Martin T."/>
            <person name="Boer E."/>
            <person name="Gabaldon T."/>
            <person name="Cruz J."/>
            <person name="Talla E."/>
            <person name="Marck C."/>
            <person name="Goffeau A."/>
            <person name="Barbe V."/>
            <person name="Baret P."/>
            <person name="Baronian K."/>
            <person name="Beier S."/>
            <person name="Bleykasten C."/>
            <person name="Bode R."/>
            <person name="Casaregola S."/>
            <person name="Despons L."/>
            <person name="Fairhead C."/>
            <person name="Giersberg M."/>
            <person name="Gierski P."/>
            <person name="Hahnel U."/>
            <person name="Hartmann A."/>
            <person name="Jankowska D."/>
            <person name="Jubin C."/>
            <person name="Jung P."/>
            <person name="Lafontaine I."/>
            <person name="Leh-Louis V."/>
            <person name="Lemaire M."/>
            <person name="Marcet-Houben M."/>
            <person name="Mascher M."/>
            <person name="Morel G."/>
            <person name="Richard G.-F."/>
            <person name="Riechen J."/>
            <person name="Sacerdot C."/>
            <person name="Sarkar A."/>
            <person name="Savel G."/>
            <person name="Schacherer J."/>
            <person name="Sherman D."/>
            <person name="Straub M.-L."/>
            <person name="Stein N."/>
            <person name="Thierry A."/>
            <person name="Trautwein-Schult A."/>
            <person name="Westhof E."/>
            <person name="Worch S."/>
            <person name="Dujon B."/>
            <person name="Souciet J.-L."/>
            <person name="Wincker P."/>
            <person name="Scholz U."/>
            <person name="Neuveglise N."/>
        </authorList>
    </citation>
    <scope>NUCLEOTIDE SEQUENCE</scope>
    <source>
        <strain evidence="8">LS3</strain>
    </source>
</reference>
<dbReference type="InterPro" id="IPR012580">
    <property type="entry name" value="NUC153"/>
</dbReference>
<feature type="region of interest" description="Disordered" evidence="5">
    <location>
        <begin position="430"/>
        <end position="545"/>
    </location>
</feature>
<dbReference type="EMBL" id="HG937693">
    <property type="protein sequence ID" value="CDP34494.1"/>
    <property type="molecule type" value="Genomic_DNA"/>
</dbReference>
<feature type="compositionally biased region" description="Basic and acidic residues" evidence="5">
    <location>
        <begin position="487"/>
        <end position="498"/>
    </location>
</feature>
<feature type="compositionally biased region" description="Basic and acidic residues" evidence="5">
    <location>
        <begin position="264"/>
        <end position="273"/>
    </location>
</feature>